<dbReference type="Pfam" id="PF00085">
    <property type="entry name" value="Thioredoxin"/>
    <property type="match status" value="1"/>
</dbReference>
<comment type="caution">
    <text evidence="4">The sequence shown here is derived from an EMBL/GenBank/DDBJ whole genome shotgun (WGS) entry which is preliminary data.</text>
</comment>
<evidence type="ECO:0000256" key="2">
    <source>
        <dbReference type="SAM" id="MobiDB-lite"/>
    </source>
</evidence>
<feature type="repeat" description="TPR" evidence="1">
    <location>
        <begin position="257"/>
        <end position="290"/>
    </location>
</feature>
<reference evidence="4 5" key="1">
    <citation type="journal article" date="2019" name="G3 (Bethesda)">
        <title>Sequencing of a Wild Apple (Malus baccata) Genome Unravels the Differences Between Cultivated and Wild Apple Species Regarding Disease Resistance and Cold Tolerance.</title>
        <authorList>
            <person name="Chen X."/>
        </authorList>
    </citation>
    <scope>NUCLEOTIDE SEQUENCE [LARGE SCALE GENOMIC DNA]</scope>
    <source>
        <strain evidence="5">cv. Shandingzi</strain>
        <tissue evidence="4">Leaves</tissue>
    </source>
</reference>
<dbReference type="InterPro" id="IPR011990">
    <property type="entry name" value="TPR-like_helical_dom_sf"/>
</dbReference>
<dbReference type="Pfam" id="PF00515">
    <property type="entry name" value="TPR_1"/>
    <property type="match status" value="1"/>
</dbReference>
<keyword evidence="5" id="KW-1185">Reference proteome</keyword>
<feature type="repeat" description="TPR" evidence="1">
    <location>
        <begin position="525"/>
        <end position="558"/>
    </location>
</feature>
<keyword evidence="1" id="KW-0802">TPR repeat</keyword>
<organism evidence="4 5">
    <name type="scientific">Malus baccata</name>
    <name type="common">Siberian crab apple</name>
    <name type="synonym">Pyrus baccata</name>
    <dbReference type="NCBI Taxonomy" id="106549"/>
    <lineage>
        <taxon>Eukaryota</taxon>
        <taxon>Viridiplantae</taxon>
        <taxon>Streptophyta</taxon>
        <taxon>Embryophyta</taxon>
        <taxon>Tracheophyta</taxon>
        <taxon>Spermatophyta</taxon>
        <taxon>Magnoliopsida</taxon>
        <taxon>eudicotyledons</taxon>
        <taxon>Gunneridae</taxon>
        <taxon>Pentapetalae</taxon>
        <taxon>rosids</taxon>
        <taxon>fabids</taxon>
        <taxon>Rosales</taxon>
        <taxon>Rosaceae</taxon>
        <taxon>Amygdaloideae</taxon>
        <taxon>Maleae</taxon>
        <taxon>Malus</taxon>
    </lineage>
</organism>
<feature type="region of interest" description="Disordered" evidence="2">
    <location>
        <begin position="33"/>
        <end position="173"/>
    </location>
</feature>
<feature type="domain" description="Thioredoxin" evidence="3">
    <location>
        <begin position="646"/>
        <end position="718"/>
    </location>
</feature>
<dbReference type="InterPro" id="IPR019734">
    <property type="entry name" value="TPR_rpt"/>
</dbReference>
<feature type="compositionally biased region" description="Polar residues" evidence="2">
    <location>
        <begin position="164"/>
        <end position="173"/>
    </location>
</feature>
<dbReference type="InterPro" id="IPR044534">
    <property type="entry name" value="TTL1-4"/>
</dbReference>
<protein>
    <recommendedName>
        <fullName evidence="3">Thioredoxin domain-containing protein</fullName>
    </recommendedName>
</protein>
<name>A0A540NG79_MALBA</name>
<dbReference type="PANTHER" id="PTHR46050:SF18">
    <property type="entry name" value="TETRATRICOPEPTIDE REPEAT (TPR)-LIKE SUPERFAMILY PROTEIN"/>
    <property type="match status" value="1"/>
</dbReference>
<dbReference type="Proteomes" id="UP000315295">
    <property type="component" value="Unassembled WGS sequence"/>
</dbReference>
<dbReference type="GO" id="GO:0006950">
    <property type="term" value="P:response to stress"/>
    <property type="evidence" value="ECO:0007669"/>
    <property type="project" value="UniProtKB-ARBA"/>
</dbReference>
<dbReference type="EMBL" id="VIEB01000054">
    <property type="protein sequence ID" value="TQE09623.1"/>
    <property type="molecule type" value="Genomic_DNA"/>
</dbReference>
<proteinExistence type="predicted"/>
<dbReference type="Pfam" id="PF13414">
    <property type="entry name" value="TPR_11"/>
    <property type="match status" value="1"/>
</dbReference>
<dbReference type="CDD" id="cd02947">
    <property type="entry name" value="TRX_family"/>
    <property type="match status" value="1"/>
</dbReference>
<evidence type="ECO:0000256" key="1">
    <source>
        <dbReference type="PROSITE-ProRule" id="PRU00339"/>
    </source>
</evidence>
<feature type="compositionally biased region" description="Low complexity" evidence="2">
    <location>
        <begin position="119"/>
        <end position="129"/>
    </location>
</feature>
<dbReference type="InterPro" id="IPR013766">
    <property type="entry name" value="Thioredoxin_domain"/>
</dbReference>
<dbReference type="SUPFAM" id="SSF48452">
    <property type="entry name" value="TPR-like"/>
    <property type="match status" value="1"/>
</dbReference>
<dbReference type="SMART" id="SM00028">
    <property type="entry name" value="TPR"/>
    <property type="match status" value="6"/>
</dbReference>
<sequence length="723" mass="79588">MADMAKYKVRNELGCGFMGGIFQCRSYWPRKSSVHSLPSSNTSKNDLNLPVSDDCSSKSNESKTQPTKPTQRSATVISLNLGQPSPNFDLEHARKPSLGHPSPSACHQKVQPRRHSDAARSSTSSSSGAGQIKVSQQHDLAKEMKLRRASTAGSAELSKKISDHQQTNESKAVVRATSSSLIFTGQGRNLRQPGVTNQTANNSPSAISIKTLAYHPRNVEVSSSTPNRKLGSNVVMGIIVRKNSDDFGGMALNKLDPEVLKSMGNEAYKEDRFEEALALYDRAIALDSNKAAYYSNKGAALIGLGHLIEAVFECKEAIQIEPSYHKAHHRLATTYLRLGKAEKALDHYKHSGPYAKLKDVDQCQALQKCLSRCTEAQKLQEWNVLLNETQLAISSGANSAPQVFALQAEALLKLQRQQEAYATYQKRPSFGIDICTKFFGVASSAYLLMIGAQVYLAAGRFEDAVGTATNAAWLNPGDKNVGMVVKRARAVASARVSGNLLFKASKFSEACVVYGQGLQHDPHNSVLLCNRAACRSKLGQFEKAIEDCNAALDLQPSYSKARLRRADCNAKLERWGASIQDYEMLIRETPGDEEVGKALFEAKIQLKRQHGEDIEDAKFGSNLVLVSSNERFRYFVTSPGMSVVLFCNKSKQMKVLQALHQVSKRFPSVNFLKVEVEDHPYLAKMEDVSTIPAFKIYKNGSRVKEIPGKNHEQLESSVKLYSS</sequence>
<dbReference type="AlphaFoldDB" id="A0A540NG79"/>
<gene>
    <name evidence="4" type="ORF">C1H46_004716</name>
</gene>
<feature type="compositionally biased region" description="Polar residues" evidence="2">
    <location>
        <begin position="57"/>
        <end position="86"/>
    </location>
</feature>
<accession>A0A540NG79</accession>
<dbReference type="Gene3D" id="3.40.30.10">
    <property type="entry name" value="Glutaredoxin"/>
    <property type="match status" value="1"/>
</dbReference>
<evidence type="ECO:0000259" key="3">
    <source>
        <dbReference type="Pfam" id="PF00085"/>
    </source>
</evidence>
<dbReference type="PROSITE" id="PS50005">
    <property type="entry name" value="TPR"/>
    <property type="match status" value="2"/>
</dbReference>
<dbReference type="InterPro" id="IPR036249">
    <property type="entry name" value="Thioredoxin-like_sf"/>
</dbReference>
<evidence type="ECO:0000313" key="5">
    <source>
        <dbReference type="Proteomes" id="UP000315295"/>
    </source>
</evidence>
<dbReference type="STRING" id="106549.A0A540NG79"/>
<dbReference type="GO" id="GO:0005737">
    <property type="term" value="C:cytoplasm"/>
    <property type="evidence" value="ECO:0007669"/>
    <property type="project" value="TreeGrafter"/>
</dbReference>
<dbReference type="SUPFAM" id="SSF52833">
    <property type="entry name" value="Thioredoxin-like"/>
    <property type="match status" value="1"/>
</dbReference>
<dbReference type="Gene3D" id="1.25.40.10">
    <property type="entry name" value="Tetratricopeptide repeat domain"/>
    <property type="match status" value="1"/>
</dbReference>
<feature type="compositionally biased region" description="Polar residues" evidence="2">
    <location>
        <begin position="34"/>
        <end position="46"/>
    </location>
</feature>
<dbReference type="PANTHER" id="PTHR46050">
    <property type="entry name" value="TPR REPEAT-CONTAINING THIOREDOXIN"/>
    <property type="match status" value="1"/>
</dbReference>
<evidence type="ECO:0000313" key="4">
    <source>
        <dbReference type="EMBL" id="TQE09623.1"/>
    </source>
</evidence>